<dbReference type="Proteomes" id="UP000324646">
    <property type="component" value="Chromosome"/>
</dbReference>
<name>A0A5C0SCA5_CRATE</name>
<evidence type="ECO:0000313" key="11">
    <source>
        <dbReference type="Proteomes" id="UP000324646"/>
    </source>
</evidence>
<dbReference type="RefSeq" id="WP_148808409.1">
    <property type="nucleotide sequence ID" value="NZ_CP042243.1"/>
</dbReference>
<dbReference type="PROSITE" id="PS50109">
    <property type="entry name" value="HIS_KIN"/>
    <property type="match status" value="1"/>
</dbReference>
<organism evidence="10 11">
    <name type="scientific">Crassaminicella thermophila</name>
    <dbReference type="NCBI Taxonomy" id="2599308"/>
    <lineage>
        <taxon>Bacteria</taxon>
        <taxon>Bacillati</taxon>
        <taxon>Bacillota</taxon>
        <taxon>Clostridia</taxon>
        <taxon>Eubacteriales</taxon>
        <taxon>Clostridiaceae</taxon>
        <taxon>Crassaminicella</taxon>
    </lineage>
</organism>
<dbReference type="Gene3D" id="3.30.565.10">
    <property type="entry name" value="Histidine kinase-like ATPase, C-terminal domain"/>
    <property type="match status" value="1"/>
</dbReference>
<dbReference type="PANTHER" id="PTHR43065">
    <property type="entry name" value="SENSOR HISTIDINE KINASE"/>
    <property type="match status" value="1"/>
</dbReference>
<feature type="transmembrane region" description="Helical" evidence="8">
    <location>
        <begin position="54"/>
        <end position="75"/>
    </location>
</feature>
<keyword evidence="11" id="KW-1185">Reference proteome</keyword>
<dbReference type="GO" id="GO:0000160">
    <property type="term" value="P:phosphorelay signal transduction system"/>
    <property type="evidence" value="ECO:0007669"/>
    <property type="project" value="UniProtKB-KW"/>
</dbReference>
<evidence type="ECO:0000256" key="5">
    <source>
        <dbReference type="ARBA" id="ARBA00022777"/>
    </source>
</evidence>
<feature type="transmembrane region" description="Helical" evidence="8">
    <location>
        <begin position="147"/>
        <end position="171"/>
    </location>
</feature>
<feature type="transmembrane region" description="Helical" evidence="8">
    <location>
        <begin position="30"/>
        <end position="47"/>
    </location>
</feature>
<keyword evidence="6 10" id="KW-0067">ATP-binding</keyword>
<evidence type="ECO:0000256" key="3">
    <source>
        <dbReference type="ARBA" id="ARBA00022679"/>
    </source>
</evidence>
<feature type="transmembrane region" description="Helical" evidence="8">
    <location>
        <begin position="116"/>
        <end position="135"/>
    </location>
</feature>
<keyword evidence="5" id="KW-0418">Kinase</keyword>
<keyword evidence="7" id="KW-0902">Two-component regulatory system</keyword>
<protein>
    <recommendedName>
        <fullName evidence="2">histidine kinase</fullName>
        <ecNumber evidence="2">2.7.13.3</ecNumber>
    </recommendedName>
</protein>
<dbReference type="InterPro" id="IPR003594">
    <property type="entry name" value="HATPase_dom"/>
</dbReference>
<dbReference type="PANTHER" id="PTHR43065:SF46">
    <property type="entry name" value="C4-DICARBOXYLATE TRANSPORT SENSOR PROTEIN DCTB"/>
    <property type="match status" value="1"/>
</dbReference>
<dbReference type="InterPro" id="IPR036890">
    <property type="entry name" value="HATPase_C_sf"/>
</dbReference>
<dbReference type="InterPro" id="IPR005467">
    <property type="entry name" value="His_kinase_dom"/>
</dbReference>
<accession>A0A5C0SCA5</accession>
<keyword evidence="8" id="KW-0812">Transmembrane</keyword>
<dbReference type="SUPFAM" id="SSF55874">
    <property type="entry name" value="ATPase domain of HSP90 chaperone/DNA topoisomerase II/histidine kinase"/>
    <property type="match status" value="1"/>
</dbReference>
<sequence length="420" mass="49331">MGKKRLENIFAICMITVFMGQVYFTPFSQWFRFSLAVVVLSLLLIHFKDVSIMFVSTCIAILMFLFRGLVHFIAYHEMSLLETLVRYLPVTIFYLTFGLFFEIFNIRNRLKNPMTFILYLWICDSVGNMAEAFLRSFRTNIYFEKEILTIILVGFVRSLITFFINKIILYYKNTYERGQKENKFRELLLFNARLKTELFFLRKSMVDIEDMMEKSYQLYKRLQEPELKNQALYISRNIHEIKKDYLRVVLGIEETLSEGSKSMFMSVEEIFKIIEDNTQKLINISNKNISLKHVVKDNFYTNDFYPLISILNNLIINSIDAIELMGEIIIEEERIGESYIFKITDNGIGIEEDDIDLIFEPGFTTKIDTVTGKMSTGIGLSHVKYIVENHYEGNIIVKYGKGENTTFQITIPAVKIEMRK</sequence>
<keyword evidence="8" id="KW-1133">Transmembrane helix</keyword>
<dbReference type="Pfam" id="PF02518">
    <property type="entry name" value="HATPase_c"/>
    <property type="match status" value="1"/>
</dbReference>
<dbReference type="InterPro" id="IPR004358">
    <property type="entry name" value="Sig_transdc_His_kin-like_C"/>
</dbReference>
<dbReference type="GO" id="GO:0005524">
    <property type="term" value="F:ATP binding"/>
    <property type="evidence" value="ECO:0007669"/>
    <property type="project" value="UniProtKB-KW"/>
</dbReference>
<dbReference type="AlphaFoldDB" id="A0A5C0SCA5"/>
<evidence type="ECO:0000313" key="10">
    <source>
        <dbReference type="EMBL" id="QEK11336.1"/>
    </source>
</evidence>
<dbReference type="KEGG" id="crs:FQB35_02535"/>
<feature type="domain" description="Histidine kinase" evidence="9">
    <location>
        <begin position="307"/>
        <end position="415"/>
    </location>
</feature>
<dbReference type="GO" id="GO:0004673">
    <property type="term" value="F:protein histidine kinase activity"/>
    <property type="evidence" value="ECO:0007669"/>
    <property type="project" value="UniProtKB-EC"/>
</dbReference>
<evidence type="ECO:0000256" key="7">
    <source>
        <dbReference type="ARBA" id="ARBA00023012"/>
    </source>
</evidence>
<gene>
    <name evidence="10" type="ORF">FQB35_02535</name>
</gene>
<feature type="transmembrane region" description="Helical" evidence="8">
    <location>
        <begin position="7"/>
        <end position="24"/>
    </location>
</feature>
<dbReference type="PRINTS" id="PR00344">
    <property type="entry name" value="BCTRLSENSOR"/>
</dbReference>
<comment type="catalytic activity">
    <reaction evidence="1">
        <text>ATP + protein L-histidine = ADP + protein N-phospho-L-histidine.</text>
        <dbReference type="EC" id="2.7.13.3"/>
    </reaction>
</comment>
<evidence type="ECO:0000256" key="6">
    <source>
        <dbReference type="ARBA" id="ARBA00022840"/>
    </source>
</evidence>
<evidence type="ECO:0000259" key="9">
    <source>
        <dbReference type="PROSITE" id="PS50109"/>
    </source>
</evidence>
<dbReference type="SMART" id="SM00387">
    <property type="entry name" value="HATPase_c"/>
    <property type="match status" value="1"/>
</dbReference>
<dbReference type="EC" id="2.7.13.3" evidence="2"/>
<feature type="transmembrane region" description="Helical" evidence="8">
    <location>
        <begin position="87"/>
        <end position="104"/>
    </location>
</feature>
<dbReference type="OrthoDB" id="1757740at2"/>
<dbReference type="EMBL" id="CP042243">
    <property type="protein sequence ID" value="QEK11336.1"/>
    <property type="molecule type" value="Genomic_DNA"/>
</dbReference>
<evidence type="ECO:0000256" key="1">
    <source>
        <dbReference type="ARBA" id="ARBA00000085"/>
    </source>
</evidence>
<keyword evidence="4" id="KW-0547">Nucleotide-binding</keyword>
<proteinExistence type="predicted"/>
<reference evidence="10 11" key="1">
    <citation type="submission" date="2019-07" db="EMBL/GenBank/DDBJ databases">
        <title>Complete genome of Crassaminicella thermophila SY095.</title>
        <authorList>
            <person name="Li X."/>
        </authorList>
    </citation>
    <scope>NUCLEOTIDE SEQUENCE [LARGE SCALE GENOMIC DNA]</scope>
    <source>
        <strain evidence="10 11">SY095</strain>
    </source>
</reference>
<evidence type="ECO:0000256" key="4">
    <source>
        <dbReference type="ARBA" id="ARBA00022741"/>
    </source>
</evidence>
<evidence type="ECO:0000256" key="2">
    <source>
        <dbReference type="ARBA" id="ARBA00012438"/>
    </source>
</evidence>
<keyword evidence="3" id="KW-0808">Transferase</keyword>
<evidence type="ECO:0000256" key="8">
    <source>
        <dbReference type="SAM" id="Phobius"/>
    </source>
</evidence>
<keyword evidence="8" id="KW-0472">Membrane</keyword>